<keyword evidence="2" id="KW-1185">Reference proteome</keyword>
<evidence type="ECO:0008006" key="3">
    <source>
        <dbReference type="Google" id="ProtNLM"/>
    </source>
</evidence>
<dbReference type="Proteomes" id="UP000686327">
    <property type="component" value="Unassembled WGS sequence"/>
</dbReference>
<sequence>MLPLNTDDVVNTLRAIQPKLYISTGNFARPQICMTNPDYLSRSHWPWPRILNSYGQVLAVYVQPEKNQSENLEWYNPGTWRLQHNWKSLCSSVFTTDHVAADIIPLVEWYASVQQRVLSGGERLTTAADPVPKKRL</sequence>
<protein>
    <recommendedName>
        <fullName evidence="3">Capsule polysaccharide biosynthesis protein</fullName>
    </recommendedName>
</protein>
<gene>
    <name evidence="1" type="ORF">KC222_10850</name>
</gene>
<evidence type="ECO:0000313" key="2">
    <source>
        <dbReference type="Proteomes" id="UP000686327"/>
    </source>
</evidence>
<dbReference type="EMBL" id="JAGRYU010000017">
    <property type="protein sequence ID" value="MBU4682513.1"/>
    <property type="molecule type" value="Genomic_DNA"/>
</dbReference>
<accession>A0ABS6DH31</accession>
<dbReference type="RefSeq" id="WP_216375738.1">
    <property type="nucleotide sequence ID" value="NZ_JAGRYT010000030.1"/>
</dbReference>
<organism evidence="1 2">
    <name type="scientific">Cedecea davisae</name>
    <dbReference type="NCBI Taxonomy" id="158484"/>
    <lineage>
        <taxon>Bacteria</taxon>
        <taxon>Pseudomonadati</taxon>
        <taxon>Pseudomonadota</taxon>
        <taxon>Gammaproteobacteria</taxon>
        <taxon>Enterobacterales</taxon>
        <taxon>Enterobacteriaceae</taxon>
        <taxon>Cedecea</taxon>
    </lineage>
</organism>
<reference evidence="2" key="2">
    <citation type="submission" date="2023-07" db="EMBL/GenBank/DDBJ databases">
        <title>Cedecea davisae an AmpC producer and its therapeutic implications.</title>
        <authorList>
            <person name="Notter J."/>
        </authorList>
    </citation>
    <scope>NUCLEOTIDE SEQUENCE [LARGE SCALE GENOMIC DNA]</scope>
    <source>
        <strain evidence="2">1</strain>
    </source>
</reference>
<proteinExistence type="predicted"/>
<evidence type="ECO:0000313" key="1">
    <source>
        <dbReference type="EMBL" id="MBU4682513.1"/>
    </source>
</evidence>
<comment type="caution">
    <text evidence="1">The sequence shown here is derived from an EMBL/GenBank/DDBJ whole genome shotgun (WGS) entry which is preliminary data.</text>
</comment>
<name>A0ABS6DH31_9ENTR</name>
<reference evidence="1 2" key="1">
    <citation type="submission" date="2021-04" db="EMBL/GenBank/DDBJ databases">
        <authorList>
            <person name="Seiffert S.N."/>
        </authorList>
    </citation>
    <scope>NUCLEOTIDE SEQUENCE [LARGE SCALE GENOMIC DNA]</scope>
    <source>
        <strain evidence="1 2">1</strain>
    </source>
</reference>